<dbReference type="Gene3D" id="1.20.120.450">
    <property type="entry name" value="dinb family like domain"/>
    <property type="match status" value="1"/>
</dbReference>
<dbReference type="InterPro" id="IPR011466">
    <property type="entry name" value="DUF1572"/>
</dbReference>
<dbReference type="AlphaFoldDB" id="A0A1G1TN17"/>
<dbReference type="OrthoDB" id="68731at2"/>
<dbReference type="Pfam" id="PF07609">
    <property type="entry name" value="DUF1572"/>
    <property type="match status" value="1"/>
</dbReference>
<dbReference type="EMBL" id="MDZA01000002">
    <property type="protein sequence ID" value="OGX92269.1"/>
    <property type="molecule type" value="Genomic_DNA"/>
</dbReference>
<dbReference type="Proteomes" id="UP000177506">
    <property type="component" value="Unassembled WGS sequence"/>
</dbReference>
<protein>
    <recommendedName>
        <fullName evidence="3">DUF1572 domain-containing protein</fullName>
    </recommendedName>
</protein>
<dbReference type="RefSeq" id="WP_070739097.1">
    <property type="nucleotide sequence ID" value="NZ_MDZA01000002.1"/>
</dbReference>
<organism evidence="1 2">
    <name type="scientific">Hymenobacter coccineus</name>
    <dbReference type="NCBI Taxonomy" id="1908235"/>
    <lineage>
        <taxon>Bacteria</taxon>
        <taxon>Pseudomonadati</taxon>
        <taxon>Bacteroidota</taxon>
        <taxon>Cytophagia</taxon>
        <taxon>Cytophagales</taxon>
        <taxon>Hymenobacteraceae</taxon>
        <taxon>Hymenobacter</taxon>
    </lineage>
</organism>
<evidence type="ECO:0000313" key="2">
    <source>
        <dbReference type="Proteomes" id="UP000177506"/>
    </source>
</evidence>
<keyword evidence="2" id="KW-1185">Reference proteome</keyword>
<dbReference type="InterPro" id="IPR034660">
    <property type="entry name" value="DinB/YfiT-like"/>
</dbReference>
<dbReference type="SUPFAM" id="SSF109854">
    <property type="entry name" value="DinB/YfiT-like putative metalloenzymes"/>
    <property type="match status" value="1"/>
</dbReference>
<reference evidence="1 2" key="1">
    <citation type="submission" date="2016-08" db="EMBL/GenBank/DDBJ databases">
        <title>Hymenobacter coccineus sp. nov., Hymenobacter lapidarius sp. nov. and Hymenobacter glacialis sp. nov., isolated from Antarctic soil.</title>
        <authorList>
            <person name="Sedlacek I."/>
            <person name="Kralova S."/>
            <person name="Kyrova K."/>
            <person name="Maslanova I."/>
            <person name="Stankova E."/>
            <person name="Vrbovska V."/>
            <person name="Nemec M."/>
            <person name="Bartak M."/>
            <person name="Svec P."/>
            <person name="Busse H.-J."/>
            <person name="Pantucek R."/>
        </authorList>
    </citation>
    <scope>NUCLEOTIDE SEQUENCE [LARGE SCALE GENOMIC DNA]</scope>
    <source>
        <strain evidence="1 2">CCM 8649</strain>
    </source>
</reference>
<evidence type="ECO:0000313" key="1">
    <source>
        <dbReference type="EMBL" id="OGX92269.1"/>
    </source>
</evidence>
<name>A0A1G1TN17_9BACT</name>
<sequence>MTADFLASTKKQFAYYKLLGEQALAQVPDDQLNWQPNAASNSLAAIVKHLWGNMLSRWTDFLTTDGEKPWRHREAEFDDDLRTRAAVLEKWEAGWQCLFGALNELTVADLDRLVYIRHQGHTVAEAINRQLAHYPYHVGQMVFLARLVAGDAWQSLSIPRGTSAAYNAEKFAQPPHQAHFTDEILGGASL</sequence>
<accession>A0A1G1TN17</accession>
<evidence type="ECO:0008006" key="3">
    <source>
        <dbReference type="Google" id="ProtNLM"/>
    </source>
</evidence>
<proteinExistence type="predicted"/>
<gene>
    <name evidence="1" type="ORF">BEN49_16470</name>
</gene>
<comment type="caution">
    <text evidence="1">The sequence shown here is derived from an EMBL/GenBank/DDBJ whole genome shotgun (WGS) entry which is preliminary data.</text>
</comment>